<evidence type="ECO:0000313" key="2">
    <source>
        <dbReference type="EMBL" id="AUB82960.1"/>
    </source>
</evidence>
<dbReference type="Proteomes" id="UP000232638">
    <property type="component" value="Chromosome"/>
</dbReference>
<dbReference type="PANTHER" id="PTHR43236">
    <property type="entry name" value="ANTITOXIN HIGA1"/>
    <property type="match status" value="1"/>
</dbReference>
<accession>A0A2K8UBJ3</accession>
<gene>
    <name evidence="2" type="ORF">THSYN_19760</name>
</gene>
<dbReference type="EMBL" id="CP020370">
    <property type="protein sequence ID" value="AUB82960.1"/>
    <property type="molecule type" value="Genomic_DNA"/>
</dbReference>
<sequence length="482" mass="53394">MIGPAEGLQFELALETGPTMDLAWGHCVLRFQAEAVWSGEDAAGRETALRWTWVDLLEFLARNWPWLVLEESYPIPVTPLFPGSLRREAEHRWESGDLPEETIDREDEAVYRFLCRHDLAMALTGLFVPSLILMRQGNQYLVSCPALGFNVLRPYREIIDTLTALGDRLAAAVADSPQPRAKLANALWQERSARLWAQVVPLRTGLQPAWLEQLAGDTAANDDWEIDPEQPDADTELLAAARMSTGHISIDNQRTLLQRLRAAPPTQSPALDALSARLSSDFSEIGRPFEQGYWLADWLRGALSLAPDEPAHPAELLKQWGVTVDPISLPQCALEAIAAWGPRHGPVILLNQAANQQTEQVKPANLYRERSTLAHEICHLLIDRERALPVAEVLGGGAPEYAEKRARAFAAEFLLPRKSAAAVIRSAATLTAAIGQLQQRFQVSRELTAWQVTNSSAFTALSPEEQALLSEIRLAGSAEYRH</sequence>
<evidence type="ECO:0000259" key="1">
    <source>
        <dbReference type="Pfam" id="PF06114"/>
    </source>
</evidence>
<dbReference type="Gene3D" id="1.10.10.2910">
    <property type="match status" value="1"/>
</dbReference>
<dbReference type="InterPro" id="IPR052345">
    <property type="entry name" value="Rad_response_metalloprotease"/>
</dbReference>
<keyword evidence="3" id="KW-1185">Reference proteome</keyword>
<protein>
    <recommendedName>
        <fullName evidence="1">IrrE N-terminal-like domain-containing protein</fullName>
    </recommendedName>
</protein>
<dbReference type="AlphaFoldDB" id="A0A2K8UBJ3"/>
<feature type="domain" description="IrrE N-terminal-like" evidence="1">
    <location>
        <begin position="366"/>
        <end position="448"/>
    </location>
</feature>
<dbReference type="Pfam" id="PF06114">
    <property type="entry name" value="Peptidase_M78"/>
    <property type="match status" value="1"/>
</dbReference>
<dbReference type="InterPro" id="IPR010359">
    <property type="entry name" value="IrrE_HExxH"/>
</dbReference>
<proteinExistence type="predicted"/>
<dbReference type="PANTHER" id="PTHR43236:SF2">
    <property type="entry name" value="BLL0069 PROTEIN"/>
    <property type="match status" value="1"/>
</dbReference>
<name>A0A2K8UBJ3_9GAMM</name>
<organism evidence="2 3">
    <name type="scientific">Candidatus Thiodictyon syntrophicum</name>
    <dbReference type="NCBI Taxonomy" id="1166950"/>
    <lineage>
        <taxon>Bacteria</taxon>
        <taxon>Pseudomonadati</taxon>
        <taxon>Pseudomonadota</taxon>
        <taxon>Gammaproteobacteria</taxon>
        <taxon>Chromatiales</taxon>
        <taxon>Chromatiaceae</taxon>
        <taxon>Thiodictyon</taxon>
    </lineage>
</organism>
<reference evidence="2 3" key="1">
    <citation type="submission" date="2017-03" db="EMBL/GenBank/DDBJ databases">
        <title>Complete genome sequence of Candidatus 'Thiodictyon syntrophicum' sp. nov. strain Cad16T, a photolithoautotroph purple sulfur bacterium isolated from an alpine meromictic lake.</title>
        <authorList>
            <person name="Luedin S.M."/>
            <person name="Pothier J.F."/>
            <person name="Danza F."/>
            <person name="Storelli N."/>
            <person name="Wittwer M."/>
            <person name="Tonolla M."/>
        </authorList>
    </citation>
    <scope>NUCLEOTIDE SEQUENCE [LARGE SCALE GENOMIC DNA]</scope>
    <source>
        <strain evidence="2 3">Cad16T</strain>
    </source>
</reference>
<dbReference type="KEGG" id="tsy:THSYN_19760"/>
<evidence type="ECO:0000313" key="3">
    <source>
        <dbReference type="Proteomes" id="UP000232638"/>
    </source>
</evidence>